<dbReference type="GO" id="GO:0032259">
    <property type="term" value="P:methylation"/>
    <property type="evidence" value="ECO:0007669"/>
    <property type="project" value="UniProtKB-KW"/>
</dbReference>
<dbReference type="PIRSF" id="PIRSF017393">
    <property type="entry name" value="MTase_SAV2177"/>
    <property type="match status" value="1"/>
</dbReference>
<reference evidence="1 2" key="1">
    <citation type="submission" date="2022-08" db="EMBL/GenBank/DDBJ databases">
        <authorList>
            <person name="Somphong A."/>
            <person name="Phongsopitanun W."/>
        </authorList>
    </citation>
    <scope>NUCLEOTIDE SEQUENCE [LARGE SCALE GENOMIC DNA]</scope>
    <source>
        <strain evidence="1 2">LP11</strain>
    </source>
</reference>
<dbReference type="InterPro" id="IPR029063">
    <property type="entry name" value="SAM-dependent_MTases_sf"/>
</dbReference>
<dbReference type="InterPro" id="IPR006764">
    <property type="entry name" value="SAM_dep_MeTrfase_SAV2177_type"/>
</dbReference>
<dbReference type="GO" id="GO:0008168">
    <property type="term" value="F:methyltransferase activity"/>
    <property type="evidence" value="ECO:0007669"/>
    <property type="project" value="UniProtKB-KW"/>
</dbReference>
<keyword evidence="1" id="KW-0489">Methyltransferase</keyword>
<name>A0ABT2B5F0_9ACTN</name>
<dbReference type="Gene3D" id="3.40.50.150">
    <property type="entry name" value="Vaccinia Virus protein VP39"/>
    <property type="match status" value="1"/>
</dbReference>
<keyword evidence="1" id="KW-0808">Transferase</keyword>
<evidence type="ECO:0000313" key="1">
    <source>
        <dbReference type="EMBL" id="MCS0603734.1"/>
    </source>
</evidence>
<comment type="caution">
    <text evidence="1">The sequence shown here is derived from an EMBL/GenBank/DDBJ whole genome shotgun (WGS) entry which is preliminary data.</text>
</comment>
<proteinExistence type="predicted"/>
<gene>
    <name evidence="1" type="ORF">NX794_21310</name>
</gene>
<protein>
    <submittedName>
        <fullName evidence="1">SAM-dependent methyltransferase</fullName>
    </submittedName>
</protein>
<keyword evidence="2" id="KW-1185">Reference proteome</keyword>
<evidence type="ECO:0000313" key="2">
    <source>
        <dbReference type="Proteomes" id="UP001205612"/>
    </source>
</evidence>
<organism evidence="1 2">
    <name type="scientific">Streptomyces pyxinicus</name>
    <dbReference type="NCBI Taxonomy" id="2970331"/>
    <lineage>
        <taxon>Bacteria</taxon>
        <taxon>Bacillati</taxon>
        <taxon>Actinomycetota</taxon>
        <taxon>Actinomycetes</taxon>
        <taxon>Kitasatosporales</taxon>
        <taxon>Streptomycetaceae</taxon>
        <taxon>Streptomyces</taxon>
    </lineage>
</organism>
<dbReference type="RefSeq" id="WP_258780230.1">
    <property type="nucleotide sequence ID" value="NZ_JANUGP010000016.1"/>
</dbReference>
<dbReference type="SUPFAM" id="SSF53335">
    <property type="entry name" value="S-adenosyl-L-methionine-dependent methyltransferases"/>
    <property type="match status" value="1"/>
</dbReference>
<sequence>MDDSSTVRDGGDVVDLQLDRPHSARMYDYYLGGITNFPADREAAARAIAAFPAALIAARSNRAFMRRSTRHVARLGIEQFWDIGTGIPTSPNLHEVAQGVTRRARVVYTDNDPIVLTHARALLHSHPDGATAYMQGDVTDPDALLAHPTLRSTLDFERPIALSLNALLHFVSDEQDDAHGIVKVLKDALPSGSALVISHATPDFDPEAIARLAATYRQAGTPVQARTRDEMARLFDGWQLLDPGVQPILRWHPDPEEAHLTFTDAEAACYGAVARKP</sequence>
<dbReference type="EMBL" id="JANUGP010000016">
    <property type="protein sequence ID" value="MCS0603734.1"/>
    <property type="molecule type" value="Genomic_DNA"/>
</dbReference>
<dbReference type="Pfam" id="PF04672">
    <property type="entry name" value="Methyltransf_19"/>
    <property type="match status" value="1"/>
</dbReference>
<dbReference type="Proteomes" id="UP001205612">
    <property type="component" value="Unassembled WGS sequence"/>
</dbReference>
<accession>A0ABT2B5F0</accession>